<evidence type="ECO:0000313" key="2">
    <source>
        <dbReference type="EMBL" id="KAK8899585.1"/>
    </source>
</evidence>
<keyword evidence="3" id="KW-1185">Reference proteome</keyword>
<reference evidence="2 3" key="1">
    <citation type="submission" date="2024-04" db="EMBL/GenBank/DDBJ databases">
        <title>Tritrichomonas musculus Genome.</title>
        <authorList>
            <person name="Alves-Ferreira E."/>
            <person name="Grigg M."/>
            <person name="Lorenzi H."/>
            <person name="Galac M."/>
        </authorList>
    </citation>
    <scope>NUCLEOTIDE SEQUENCE [LARGE SCALE GENOMIC DNA]</scope>
    <source>
        <strain evidence="2 3">EAF2021</strain>
    </source>
</reference>
<comment type="caution">
    <text evidence="2">The sequence shown here is derived from an EMBL/GenBank/DDBJ whole genome shotgun (WGS) entry which is preliminary data.</text>
</comment>
<gene>
    <name evidence="2" type="ORF">M9Y10_001901</name>
</gene>
<name>A0ABR2LBB3_9EUKA</name>
<accession>A0ABR2LBB3</accession>
<sequence>MTSKRRTPKVPFKVLPNVRFGAHSSIAMRKKDTLPKNSDDDSQNNKKEVSITAITSDGLSPKKLIISNSSEFNSFDYDEDRNDLYLLGKESEQSFSYLSDISDQAESNLPIKDSSSLVCLSVPPYPQFSKDNWSNPELNEYYKNSVYVLNEDEESQEYAEQLSEFDINDLWFDSVATDIFETDYPEFLDNLQDEIDYNTYYSELGSTIAQRVTKDNETIEILKENPVNASFRAALNKQRDNALSDDEYDKEMSNLAKFNSQNYTAEELNQQWGFKNPQIGKYIAKYRKQLFVPS</sequence>
<evidence type="ECO:0000313" key="3">
    <source>
        <dbReference type="Proteomes" id="UP001470230"/>
    </source>
</evidence>
<feature type="region of interest" description="Disordered" evidence="1">
    <location>
        <begin position="26"/>
        <end position="49"/>
    </location>
</feature>
<protein>
    <submittedName>
        <fullName evidence="2">Uncharacterized protein</fullName>
    </submittedName>
</protein>
<evidence type="ECO:0000256" key="1">
    <source>
        <dbReference type="SAM" id="MobiDB-lite"/>
    </source>
</evidence>
<proteinExistence type="predicted"/>
<organism evidence="2 3">
    <name type="scientific">Tritrichomonas musculus</name>
    <dbReference type="NCBI Taxonomy" id="1915356"/>
    <lineage>
        <taxon>Eukaryota</taxon>
        <taxon>Metamonada</taxon>
        <taxon>Parabasalia</taxon>
        <taxon>Tritrichomonadida</taxon>
        <taxon>Tritrichomonadidae</taxon>
        <taxon>Tritrichomonas</taxon>
    </lineage>
</organism>
<dbReference type="Proteomes" id="UP001470230">
    <property type="component" value="Unassembled WGS sequence"/>
</dbReference>
<dbReference type="EMBL" id="JAPFFF010000001">
    <property type="protein sequence ID" value="KAK8899585.1"/>
    <property type="molecule type" value="Genomic_DNA"/>
</dbReference>
<feature type="compositionally biased region" description="Basic and acidic residues" evidence="1">
    <location>
        <begin position="29"/>
        <end position="49"/>
    </location>
</feature>